<feature type="transmembrane region" description="Helical" evidence="6">
    <location>
        <begin position="213"/>
        <end position="234"/>
    </location>
</feature>
<keyword evidence="4 6" id="KW-0472">Membrane</keyword>
<feature type="transmembrane region" description="Helical" evidence="6">
    <location>
        <begin position="426"/>
        <end position="445"/>
    </location>
</feature>
<feature type="transmembrane region" description="Helical" evidence="6">
    <location>
        <begin position="87"/>
        <end position="110"/>
    </location>
</feature>
<feature type="transmembrane region" description="Helical" evidence="6">
    <location>
        <begin position="346"/>
        <end position="365"/>
    </location>
</feature>
<dbReference type="Gene3D" id="1.20.1250.20">
    <property type="entry name" value="MFS general substrate transporter like domains"/>
    <property type="match status" value="1"/>
</dbReference>
<keyword evidence="3 6" id="KW-1133">Transmembrane helix</keyword>
<dbReference type="EMBL" id="JAJGCB010000007">
    <property type="protein sequence ID" value="KAJ8991745.1"/>
    <property type="molecule type" value="Genomic_DNA"/>
</dbReference>
<name>A0AAN6EU74_EXODE</name>
<evidence type="ECO:0000256" key="4">
    <source>
        <dbReference type="ARBA" id="ARBA00023136"/>
    </source>
</evidence>
<accession>A0AAN6EU74</accession>
<dbReference type="CDD" id="cd17323">
    <property type="entry name" value="MFS_Tpo1_MDR_like"/>
    <property type="match status" value="1"/>
</dbReference>
<dbReference type="FunFam" id="1.20.1250.20:FF:000011">
    <property type="entry name" value="MFS multidrug transporter, putative"/>
    <property type="match status" value="1"/>
</dbReference>
<feature type="region of interest" description="Disordered" evidence="5">
    <location>
        <begin position="293"/>
        <end position="315"/>
    </location>
</feature>
<feature type="transmembrane region" description="Helical" evidence="6">
    <location>
        <begin position="519"/>
        <end position="542"/>
    </location>
</feature>
<keyword evidence="2 6" id="KW-0812">Transmembrane</keyword>
<feature type="transmembrane region" description="Helical" evidence="6">
    <location>
        <begin position="154"/>
        <end position="173"/>
    </location>
</feature>
<dbReference type="PANTHER" id="PTHR23502:SF143">
    <property type="entry name" value="MULTIDRUG TRANSPORTER, PUTATIVE (AFU_ORTHOLOGUE AFUA_7G04900)-RELATED"/>
    <property type="match status" value="1"/>
</dbReference>
<feature type="transmembrane region" description="Helical" evidence="6">
    <location>
        <begin position="485"/>
        <end position="507"/>
    </location>
</feature>
<feature type="compositionally biased region" description="Polar residues" evidence="5">
    <location>
        <begin position="1"/>
        <end position="12"/>
    </location>
</feature>
<evidence type="ECO:0000256" key="3">
    <source>
        <dbReference type="ARBA" id="ARBA00022989"/>
    </source>
</evidence>
<evidence type="ECO:0000256" key="1">
    <source>
        <dbReference type="ARBA" id="ARBA00004141"/>
    </source>
</evidence>
<comment type="caution">
    <text evidence="8">The sequence shown here is derived from an EMBL/GenBank/DDBJ whole genome shotgun (WGS) entry which is preliminary data.</text>
</comment>
<evidence type="ECO:0000313" key="9">
    <source>
        <dbReference type="Proteomes" id="UP001161757"/>
    </source>
</evidence>
<sequence length="555" mass="60493">MASPPNQTSASPGHTVEYEKQMEHATTTKQEPDLEAGLTSSSEPSATTTLEGADDKEATKDPNLVTWDGPDDPENPKNWPSKTKWSFTVAVSVFTFISPVSSAMIAPALAKLGEDLHMTRDIEIELSLSIFILAYAVGPLFFGPASELWGRVRLLQLSNLWYLAWNLGCGFATNKPEIFIFRFLAGAGGSAPLAIGGGCISDVWTAEERGKAMGIYTLAPILGPVVGPIAGGWIAEKTTWRWVFWSSSALALGIQVVGLIWLKESHPPTILRRRRDRLVKETGNTNLKVYIPQPITPGQPAASGPDNNSNNSTPKVLLQPDKPPSLLHTIGSAFIRPGRLIATQPIVQVIALYMAYLFGVMYLLLATFSNIWSEVYHESRGIGGFNYISIAIGSFVGVFANFYYIDRIYKHLKAKNGGVGRPEFRIPSMIVGSATVTVGLFWYGWSVQARIHWIMPNLGVAIFSAGTIGCLQSMQTYTVDSYTRYAASALAAVAIFRSLAGFAFPLFAPYMYKALDYGWGTSVLAFISIGIGFPAPFIFWLFGPKLRAMSKYAAG</sequence>
<dbReference type="InterPro" id="IPR011701">
    <property type="entry name" value="MFS"/>
</dbReference>
<evidence type="ECO:0000259" key="7">
    <source>
        <dbReference type="PROSITE" id="PS50850"/>
    </source>
</evidence>
<feature type="compositionally biased region" description="Polar residues" evidence="5">
    <location>
        <begin position="38"/>
        <end position="50"/>
    </location>
</feature>
<evidence type="ECO:0000256" key="6">
    <source>
        <dbReference type="SAM" id="Phobius"/>
    </source>
</evidence>
<feature type="compositionally biased region" description="Polar residues" evidence="5">
    <location>
        <begin position="305"/>
        <end position="314"/>
    </location>
</feature>
<protein>
    <recommendedName>
        <fullName evidence="7">Major facilitator superfamily (MFS) profile domain-containing protein</fullName>
    </recommendedName>
</protein>
<dbReference type="PANTHER" id="PTHR23502">
    <property type="entry name" value="MAJOR FACILITATOR SUPERFAMILY"/>
    <property type="match status" value="1"/>
</dbReference>
<dbReference type="Proteomes" id="UP001161757">
    <property type="component" value="Unassembled WGS sequence"/>
</dbReference>
<dbReference type="GO" id="GO:0016020">
    <property type="term" value="C:membrane"/>
    <property type="evidence" value="ECO:0007669"/>
    <property type="project" value="UniProtKB-SubCell"/>
</dbReference>
<dbReference type="GO" id="GO:0022857">
    <property type="term" value="F:transmembrane transporter activity"/>
    <property type="evidence" value="ECO:0007669"/>
    <property type="project" value="InterPro"/>
</dbReference>
<evidence type="ECO:0000256" key="2">
    <source>
        <dbReference type="ARBA" id="ARBA00022692"/>
    </source>
</evidence>
<evidence type="ECO:0000256" key="5">
    <source>
        <dbReference type="SAM" id="MobiDB-lite"/>
    </source>
</evidence>
<proteinExistence type="predicted"/>
<dbReference type="Pfam" id="PF07690">
    <property type="entry name" value="MFS_1"/>
    <property type="match status" value="1"/>
</dbReference>
<dbReference type="InterPro" id="IPR036259">
    <property type="entry name" value="MFS_trans_sf"/>
</dbReference>
<dbReference type="AlphaFoldDB" id="A0AAN6EU74"/>
<feature type="transmembrane region" description="Helical" evidence="6">
    <location>
        <begin position="385"/>
        <end position="405"/>
    </location>
</feature>
<gene>
    <name evidence="8" type="ORF">HRR80_004366</name>
</gene>
<feature type="transmembrane region" description="Helical" evidence="6">
    <location>
        <begin position="122"/>
        <end position="142"/>
    </location>
</feature>
<feature type="transmembrane region" description="Helical" evidence="6">
    <location>
        <begin position="179"/>
        <end position="201"/>
    </location>
</feature>
<feature type="transmembrane region" description="Helical" evidence="6">
    <location>
        <begin position="240"/>
        <end position="262"/>
    </location>
</feature>
<feature type="transmembrane region" description="Helical" evidence="6">
    <location>
        <begin position="451"/>
        <end position="473"/>
    </location>
</feature>
<feature type="region of interest" description="Disordered" evidence="5">
    <location>
        <begin position="1"/>
        <end position="80"/>
    </location>
</feature>
<reference evidence="8" key="1">
    <citation type="submission" date="2023-01" db="EMBL/GenBank/DDBJ databases">
        <title>Exophiala dermititidis isolated from Cystic Fibrosis Patient.</title>
        <authorList>
            <person name="Kurbessoian T."/>
            <person name="Crocker A."/>
            <person name="Murante D."/>
            <person name="Hogan D.A."/>
            <person name="Stajich J.E."/>
        </authorList>
    </citation>
    <scope>NUCLEOTIDE SEQUENCE</scope>
    <source>
        <strain evidence="8">Ex8</strain>
    </source>
</reference>
<organism evidence="8 9">
    <name type="scientific">Exophiala dermatitidis</name>
    <name type="common">Black yeast-like fungus</name>
    <name type="synonym">Wangiella dermatitidis</name>
    <dbReference type="NCBI Taxonomy" id="5970"/>
    <lineage>
        <taxon>Eukaryota</taxon>
        <taxon>Fungi</taxon>
        <taxon>Dikarya</taxon>
        <taxon>Ascomycota</taxon>
        <taxon>Pezizomycotina</taxon>
        <taxon>Eurotiomycetes</taxon>
        <taxon>Chaetothyriomycetidae</taxon>
        <taxon>Chaetothyriales</taxon>
        <taxon>Herpotrichiellaceae</taxon>
        <taxon>Exophiala</taxon>
    </lineage>
</organism>
<comment type="subcellular location">
    <subcellularLocation>
        <location evidence="1">Membrane</location>
        <topology evidence="1">Multi-pass membrane protein</topology>
    </subcellularLocation>
</comment>
<dbReference type="PROSITE" id="PS50850">
    <property type="entry name" value="MFS"/>
    <property type="match status" value="1"/>
</dbReference>
<evidence type="ECO:0000313" key="8">
    <source>
        <dbReference type="EMBL" id="KAJ8991745.1"/>
    </source>
</evidence>
<dbReference type="InterPro" id="IPR020846">
    <property type="entry name" value="MFS_dom"/>
</dbReference>
<dbReference type="SUPFAM" id="SSF103473">
    <property type="entry name" value="MFS general substrate transporter"/>
    <property type="match status" value="1"/>
</dbReference>
<feature type="domain" description="Major facilitator superfamily (MFS) profile" evidence="7">
    <location>
        <begin position="87"/>
        <end position="547"/>
    </location>
</feature>